<dbReference type="InterPro" id="IPR000182">
    <property type="entry name" value="GNAT_dom"/>
</dbReference>
<evidence type="ECO:0000256" key="2">
    <source>
        <dbReference type="ARBA" id="ARBA00023315"/>
    </source>
</evidence>
<organism evidence="4 5">
    <name type="scientific">Desulfuromonas versatilis</name>
    <dbReference type="NCBI Taxonomy" id="2802975"/>
    <lineage>
        <taxon>Bacteria</taxon>
        <taxon>Pseudomonadati</taxon>
        <taxon>Thermodesulfobacteriota</taxon>
        <taxon>Desulfuromonadia</taxon>
        <taxon>Desulfuromonadales</taxon>
        <taxon>Desulfuromonadaceae</taxon>
        <taxon>Desulfuromonas</taxon>
    </lineage>
</organism>
<dbReference type="EMBL" id="AP024355">
    <property type="protein sequence ID" value="BCR04387.1"/>
    <property type="molecule type" value="Genomic_DNA"/>
</dbReference>
<feature type="domain" description="N-acetyltransferase" evidence="3">
    <location>
        <begin position="1"/>
        <end position="138"/>
    </location>
</feature>
<evidence type="ECO:0000313" key="5">
    <source>
        <dbReference type="Proteomes" id="UP001319827"/>
    </source>
</evidence>
<dbReference type="Pfam" id="PF00583">
    <property type="entry name" value="Acetyltransf_1"/>
    <property type="match status" value="1"/>
</dbReference>
<dbReference type="PANTHER" id="PTHR43626">
    <property type="entry name" value="ACYL-COA N-ACYLTRANSFERASE"/>
    <property type="match status" value="1"/>
</dbReference>
<reference evidence="4 5" key="2">
    <citation type="journal article" date="2021" name="Int. J. Syst. Evol. Microbiol.">
        <title>Isolation and Polyphasic Characterization of Desulfuromonas versatilis sp. Nov., an Electrogenic Bacteria Capable of Versatile Metabolism Isolated from a Graphene Oxide-Reducing Enrichment Culture.</title>
        <authorList>
            <person name="Xie L."/>
            <person name="Yoshida N."/>
            <person name="Ishii S."/>
            <person name="Meng L."/>
        </authorList>
    </citation>
    <scope>NUCLEOTIDE SEQUENCE [LARGE SCALE GENOMIC DNA]</scope>
    <source>
        <strain evidence="4 5">NIT-T3</strain>
    </source>
</reference>
<dbReference type="NCBIfam" id="NF005840">
    <property type="entry name" value="PRK07757.1"/>
    <property type="match status" value="1"/>
</dbReference>
<accession>A0ABM8HR57</accession>
<dbReference type="SUPFAM" id="SSF55729">
    <property type="entry name" value="Acyl-CoA N-acyltransferases (Nat)"/>
    <property type="match status" value="1"/>
</dbReference>
<dbReference type="Proteomes" id="UP001319827">
    <property type="component" value="Chromosome"/>
</dbReference>
<dbReference type="RefSeq" id="WP_221251838.1">
    <property type="nucleotide sequence ID" value="NZ_AP024355.1"/>
</dbReference>
<dbReference type="PROSITE" id="PS51186">
    <property type="entry name" value="GNAT"/>
    <property type="match status" value="1"/>
</dbReference>
<proteinExistence type="predicted"/>
<dbReference type="Gene3D" id="3.40.630.30">
    <property type="match status" value="1"/>
</dbReference>
<gene>
    <name evidence="4" type="primary">argA</name>
    <name evidence="4" type="ORF">DESUT3_14560</name>
</gene>
<evidence type="ECO:0000256" key="1">
    <source>
        <dbReference type="ARBA" id="ARBA00022679"/>
    </source>
</evidence>
<keyword evidence="1" id="KW-0808">Transferase</keyword>
<protein>
    <submittedName>
        <fullName evidence="4">Acetyltransferase</fullName>
    </submittedName>
</protein>
<keyword evidence="5" id="KW-1185">Reference proteome</keyword>
<keyword evidence="2" id="KW-0012">Acyltransferase</keyword>
<dbReference type="InterPro" id="IPR045039">
    <property type="entry name" value="NSI-like"/>
</dbReference>
<dbReference type="PANTHER" id="PTHR43626:SF4">
    <property type="entry name" value="GCN5-RELATED N-ACETYLTRANSFERASE 2, CHLOROPLASTIC"/>
    <property type="match status" value="1"/>
</dbReference>
<sequence length="149" mass="16897">MIRRARIPDAKAIQNLLITYAKDGLMLPRSLSDIYEGIRDFYVWEEGGAVIGTVCLQICWEDLAEVRSLAVAEGHEGRGVGRRLVEACLQEARALGLKRVFALTYKPVFFGKLGFHEIEKSELPHKIWRDCMKCVKFPECDEIALSIDL</sequence>
<dbReference type="CDD" id="cd04301">
    <property type="entry name" value="NAT_SF"/>
    <property type="match status" value="1"/>
</dbReference>
<name>A0ABM8HR57_9BACT</name>
<reference evidence="4 5" key="1">
    <citation type="journal article" date="2016" name="C (Basel)">
        <title>Selective Growth of and Electricity Production by Marine Exoelectrogenic Bacteria in Self-Aggregated Hydrogel of Microbially Reduced Graphene Oxide.</title>
        <authorList>
            <person name="Yoshida N."/>
            <person name="Goto Y."/>
            <person name="Miyata Y."/>
        </authorList>
    </citation>
    <scope>NUCLEOTIDE SEQUENCE [LARGE SCALE GENOMIC DNA]</scope>
    <source>
        <strain evidence="4 5">NIT-T3</strain>
    </source>
</reference>
<evidence type="ECO:0000259" key="3">
    <source>
        <dbReference type="PROSITE" id="PS51186"/>
    </source>
</evidence>
<evidence type="ECO:0000313" key="4">
    <source>
        <dbReference type="EMBL" id="BCR04387.1"/>
    </source>
</evidence>
<dbReference type="InterPro" id="IPR016181">
    <property type="entry name" value="Acyl_CoA_acyltransferase"/>
</dbReference>